<dbReference type="AlphaFoldDB" id="K9P1I9"/>
<dbReference type="PANTHER" id="PTHR47076:SF1">
    <property type="entry name" value="NHL DOMAIN PROTEIN"/>
    <property type="match status" value="1"/>
</dbReference>
<protein>
    <submittedName>
        <fullName evidence="1">Stress induced protein</fullName>
    </submittedName>
</protein>
<reference evidence="1" key="1">
    <citation type="journal article" date="2012" name="Am. J. Bot.">
        <title>Development and characterization of 109 polymorphic EST-SSRs derived from the Chinese bayberry (Myrica rubra, Myricaceae) transcriptome.</title>
        <authorList>
            <person name="Zhang S.Y."/>
            <person name="Li X."/>
            <person name="Feng C."/>
            <person name="Zhu C.Q."/>
            <person name="Grierson D."/>
            <person name="Xu C.J."/>
            <person name="Chen K.S."/>
        </authorList>
    </citation>
    <scope>NUCLEOTIDE SEQUENCE</scope>
</reference>
<sequence length="134" mass="15614">MKEREEGEYMEDYEEAVSDGGGCGCLRLLGFRWSQSKDKESRYLLQQKGEYRQTWWMEQVIKVKQVTEVIAGPKWKTFIRKFSAYGNKRKQKNGFQYDPQSYALNFDSGFDREDDDLVLGFSSRFSAPPPPPSS</sequence>
<dbReference type="EMBL" id="JX105263">
    <property type="protein sequence ID" value="AFY26888.1"/>
    <property type="molecule type" value="mRNA"/>
</dbReference>
<organism evidence="1">
    <name type="scientific">Morella rubra</name>
    <name type="common">Chinese bayberry</name>
    <dbReference type="NCBI Taxonomy" id="262757"/>
    <lineage>
        <taxon>Eukaryota</taxon>
        <taxon>Viridiplantae</taxon>
        <taxon>Streptophyta</taxon>
        <taxon>Embryophyta</taxon>
        <taxon>Tracheophyta</taxon>
        <taxon>Spermatophyta</taxon>
        <taxon>Magnoliopsida</taxon>
        <taxon>eudicotyledons</taxon>
        <taxon>Gunneridae</taxon>
        <taxon>Pentapetalae</taxon>
        <taxon>rosids</taxon>
        <taxon>fabids</taxon>
        <taxon>Fagales</taxon>
        <taxon>Myricaceae</taxon>
        <taxon>Morella</taxon>
    </lineage>
</organism>
<proteinExistence type="evidence at transcript level"/>
<dbReference type="PANTHER" id="PTHR47076">
    <property type="entry name" value="NHL DOMAIN PROTEIN"/>
    <property type="match status" value="1"/>
</dbReference>
<accession>K9P1I9</accession>
<evidence type="ECO:0000313" key="1">
    <source>
        <dbReference type="EMBL" id="AFY26888.1"/>
    </source>
</evidence>
<name>K9P1I9_9ROSI</name>